<name>A0AAU8LYR2_9BACT</name>
<reference evidence="2" key="2">
    <citation type="submission" date="2024-06" db="EMBL/GenBank/DDBJ databases">
        <authorList>
            <person name="Plum-Jensen L.E."/>
            <person name="Schramm A."/>
            <person name="Marshall I.P.G."/>
        </authorList>
    </citation>
    <scope>NUCLEOTIDE SEQUENCE</scope>
    <source>
        <strain evidence="2">Rat1</strain>
    </source>
</reference>
<proteinExistence type="predicted"/>
<feature type="signal peptide" evidence="1">
    <location>
        <begin position="1"/>
        <end position="19"/>
    </location>
</feature>
<dbReference type="Gene3D" id="2.40.50.870">
    <property type="entry name" value="Protein of unknown function (DUF3299)"/>
    <property type="match status" value="1"/>
</dbReference>
<gene>
    <name evidence="2" type="ORF">Q3M24_08120</name>
</gene>
<sequence length="214" mass="24359">MKTFLYILFLCCLPVCSFAEMIQDIEWSDLIPRQYQDADPVASLTEEERQQVEWNIYLRQNPESKIDKRNQAFLDEMTAALPQLEKKGIDVDKIIAGRQMQKTALNEELNGKRVRLGGYLLPLEQTGKEIREFLLVPYVGACIHVPPPPPNQIVHGISEKPITYAMDDMFKPVAATGRLRAKSGRKSLFLRDGASDVEIGYVMEVEAVEKYTKP</sequence>
<evidence type="ECO:0000313" key="2">
    <source>
        <dbReference type="EMBL" id="XCN74693.1"/>
    </source>
</evidence>
<keyword evidence="1" id="KW-0732">Signal</keyword>
<organism evidence="2">
    <name type="scientific">Candidatus Electrothrix aestuarii</name>
    <dbReference type="NCBI Taxonomy" id="3062594"/>
    <lineage>
        <taxon>Bacteria</taxon>
        <taxon>Pseudomonadati</taxon>
        <taxon>Thermodesulfobacteriota</taxon>
        <taxon>Desulfobulbia</taxon>
        <taxon>Desulfobulbales</taxon>
        <taxon>Desulfobulbaceae</taxon>
        <taxon>Candidatus Electrothrix</taxon>
    </lineage>
</organism>
<feature type="chain" id="PRO_5043459625" evidence="1">
    <location>
        <begin position="20"/>
        <end position="214"/>
    </location>
</feature>
<evidence type="ECO:0000256" key="1">
    <source>
        <dbReference type="SAM" id="SignalP"/>
    </source>
</evidence>
<dbReference type="KEGG" id="eaj:Q3M24_08120"/>
<dbReference type="Pfam" id="PF11736">
    <property type="entry name" value="DUF3299"/>
    <property type="match status" value="1"/>
</dbReference>
<dbReference type="EMBL" id="CP159373">
    <property type="protein sequence ID" value="XCN74693.1"/>
    <property type="molecule type" value="Genomic_DNA"/>
</dbReference>
<accession>A0AAU8LYR2</accession>
<dbReference type="InterPro" id="IPR021727">
    <property type="entry name" value="DUF3299"/>
</dbReference>
<reference evidence="2" key="1">
    <citation type="journal article" date="2024" name="Syst. Appl. Microbiol.">
        <title>First single-strain enrichments of Electrothrix cable bacteria, description of E. aestuarii sp. nov. and E. rattekaaiensis sp. nov., and proposal of a cable bacteria taxonomy following the rules of the SeqCode.</title>
        <authorList>
            <person name="Plum-Jensen L.E."/>
            <person name="Schramm A."/>
            <person name="Marshall I.P.G."/>
        </authorList>
    </citation>
    <scope>NUCLEOTIDE SEQUENCE</scope>
    <source>
        <strain evidence="2">Rat1</strain>
    </source>
</reference>
<protein>
    <submittedName>
        <fullName evidence="2">DUF3299 domain-containing protein</fullName>
    </submittedName>
</protein>
<dbReference type="AlphaFoldDB" id="A0AAU8LYR2"/>